<comment type="similarity">
    <text evidence="1 7">Belongs to the cytochrome P450 family.</text>
</comment>
<dbReference type="InterPro" id="IPR036396">
    <property type="entry name" value="Cyt_P450_sf"/>
</dbReference>
<keyword evidence="8" id="KW-1133">Transmembrane helix</keyword>
<dbReference type="Proteomes" id="UP000694941">
    <property type="component" value="Unplaced"/>
</dbReference>
<dbReference type="Pfam" id="PF00067">
    <property type="entry name" value="p450"/>
    <property type="match status" value="1"/>
</dbReference>
<dbReference type="PROSITE" id="PS00086">
    <property type="entry name" value="CYTOCHROME_P450"/>
    <property type="match status" value="1"/>
</dbReference>
<dbReference type="PANTHER" id="PTHR24289:SF20">
    <property type="entry name" value="STEROID 17-ALPHA-HYDROXYLASE_17,20 LYASE"/>
    <property type="match status" value="1"/>
</dbReference>
<evidence type="ECO:0000256" key="7">
    <source>
        <dbReference type="RuleBase" id="RU000461"/>
    </source>
</evidence>
<proteinExistence type="inferred from homology"/>
<evidence type="ECO:0000256" key="4">
    <source>
        <dbReference type="ARBA" id="ARBA00023002"/>
    </source>
</evidence>
<keyword evidence="8" id="KW-0472">Membrane</keyword>
<keyword evidence="5 7" id="KW-0408">Iron</keyword>
<name>A0ABM1TLV0_LIMPO</name>
<evidence type="ECO:0000313" key="9">
    <source>
        <dbReference type="Proteomes" id="UP000694941"/>
    </source>
</evidence>
<dbReference type="PANTHER" id="PTHR24289">
    <property type="entry name" value="STEROID 17-ALPHA-HYDROXYLASE/17,20 LYASE"/>
    <property type="match status" value="1"/>
</dbReference>
<reference evidence="10" key="1">
    <citation type="submission" date="2025-08" db="UniProtKB">
        <authorList>
            <consortium name="RefSeq"/>
        </authorList>
    </citation>
    <scope>IDENTIFICATION</scope>
    <source>
        <tissue evidence="10">Muscle</tissue>
    </source>
</reference>
<sequence length="588" mass="67761">MLSQVLSKLLNDVGWLPTVFVGLLTFVVIRHFMKRKKYPPGPFPLPIVGNLLAFRDDTPQFIKTAEWQKKYGPVFTMWMGGRPVVVVNNWDATREALTVRRNDVIGRNKTILGNLFKQEDEDIMFADYSPEWEVLRKIAHSAVRKYAVSEELAELVQDVVDASVRKMLKEKEPFDPTLYIYLLVYNIIASSAFGKRYEEANQEFMNLKEPNELLLTEFSSGIPGDLIPFLRIFTIHKEWKIKKAMDEYLAVLKREFMEHKKSYKPSRLPHYVLIRILSEVRVTHQLRITLTKFQLNDDFCILLFISHSAGTDTSERMLSWMILLLGNYPNIQKLMYEEIESALGNRAPVQDDKHLCPYTSAFLMESLRFGTVVPFGLDHRTTVDTEINSAGTDTSQLMLRWMILLLGNYPNIQKKMYEEIESALGNRAPVQDDKHLCPYTSAFLMESLRFGTVAPFGLDHRTTVDTEIDGYKIPKDTMVLFNLWAQNRDAAYWKDPDIFNPDRFLTNNKLKNERFNSYVPFGQGRRMCLGEKLAMADLFLIIVRLLQQCQISLPDGAESARLDPQPVSLAAIPFPYKIVVTSRNGLVK</sequence>
<gene>
    <name evidence="10" type="primary">LOC106472584</name>
</gene>
<keyword evidence="8" id="KW-0812">Transmembrane</keyword>
<keyword evidence="9" id="KW-1185">Reference proteome</keyword>
<organism evidence="9 10">
    <name type="scientific">Limulus polyphemus</name>
    <name type="common">Atlantic horseshoe crab</name>
    <dbReference type="NCBI Taxonomy" id="6850"/>
    <lineage>
        <taxon>Eukaryota</taxon>
        <taxon>Metazoa</taxon>
        <taxon>Ecdysozoa</taxon>
        <taxon>Arthropoda</taxon>
        <taxon>Chelicerata</taxon>
        <taxon>Merostomata</taxon>
        <taxon>Xiphosura</taxon>
        <taxon>Limulidae</taxon>
        <taxon>Limulus</taxon>
    </lineage>
</organism>
<dbReference type="Gene3D" id="1.10.630.10">
    <property type="entry name" value="Cytochrome P450"/>
    <property type="match status" value="2"/>
</dbReference>
<evidence type="ECO:0000256" key="1">
    <source>
        <dbReference type="ARBA" id="ARBA00010617"/>
    </source>
</evidence>
<evidence type="ECO:0000256" key="5">
    <source>
        <dbReference type="ARBA" id="ARBA00023004"/>
    </source>
</evidence>
<dbReference type="InterPro" id="IPR002401">
    <property type="entry name" value="Cyt_P450_E_grp-I"/>
</dbReference>
<evidence type="ECO:0000313" key="10">
    <source>
        <dbReference type="RefSeq" id="XP_022256856.1"/>
    </source>
</evidence>
<dbReference type="SUPFAM" id="SSF48264">
    <property type="entry name" value="Cytochrome P450"/>
    <property type="match status" value="2"/>
</dbReference>
<keyword evidence="6 7" id="KW-0503">Monooxygenase</keyword>
<dbReference type="PRINTS" id="PR00385">
    <property type="entry name" value="P450"/>
</dbReference>
<feature type="transmembrane region" description="Helical" evidence="8">
    <location>
        <begin position="15"/>
        <end position="33"/>
    </location>
</feature>
<protein>
    <submittedName>
        <fullName evidence="10">Cytochrome P450 2B6-like</fullName>
    </submittedName>
</protein>
<dbReference type="GeneID" id="106472584"/>
<evidence type="ECO:0000256" key="8">
    <source>
        <dbReference type="SAM" id="Phobius"/>
    </source>
</evidence>
<keyword evidence="2 7" id="KW-0349">Heme</keyword>
<dbReference type="InterPro" id="IPR001128">
    <property type="entry name" value="Cyt_P450"/>
</dbReference>
<dbReference type="InterPro" id="IPR017972">
    <property type="entry name" value="Cyt_P450_CS"/>
</dbReference>
<evidence type="ECO:0000256" key="3">
    <source>
        <dbReference type="ARBA" id="ARBA00022723"/>
    </source>
</evidence>
<keyword evidence="3 7" id="KW-0479">Metal-binding</keyword>
<evidence type="ECO:0000256" key="6">
    <source>
        <dbReference type="ARBA" id="ARBA00023033"/>
    </source>
</evidence>
<evidence type="ECO:0000256" key="2">
    <source>
        <dbReference type="ARBA" id="ARBA00022617"/>
    </source>
</evidence>
<dbReference type="RefSeq" id="XP_022256856.1">
    <property type="nucleotide sequence ID" value="XM_022401148.1"/>
</dbReference>
<keyword evidence="4 7" id="KW-0560">Oxidoreductase</keyword>
<dbReference type="PRINTS" id="PR00463">
    <property type="entry name" value="EP450I"/>
</dbReference>
<accession>A0ABM1TLV0</accession>